<dbReference type="eggNOG" id="KOG0118">
    <property type="taxonomic scope" value="Eukaryota"/>
</dbReference>
<dbReference type="InterPro" id="IPR000253">
    <property type="entry name" value="FHA_dom"/>
</dbReference>
<feature type="domain" description="FHA" evidence="3">
    <location>
        <begin position="94"/>
        <end position="146"/>
    </location>
</feature>
<sequence>MDLASFLNDESTGGGSWADEEVDFASISIPVQQQAPSFGSSNIPGPNFNDPAFGGSERRERVEYPVPDFPPYRARLNNLPWDASEPIITEWVESVVGSNTTSNLYVPKDFNDSTRLKGHAFITFNEKEQLVQALTLSGTEMNGRRVFVNVAAPEKEGRRGAGGFGGDADLDWGSARGSGFSSRGGDDFGGRGSRGPPREEPDLDWGSARGSGPRGGDRGDRGERKPRREEPNLDWGAARTGPRSEPTGFEPREPRGDREPRERKPVKEEPNLDWSSARGTGVPSRGSGDFKKERSDSSEFKERKPRREEPELDWGSARGSGFTSRSSTQKQHNNNRSFNKPKTAADEANVWTRGQQPSGGAQRSNKSTSQKDEEKDNNKPNVVKSSFSVLAGEDDDEEDEEEEEVKEETKKEEVSGSKETGLEEATSKLNVDESSIAWETVGGKKK</sequence>
<dbReference type="SUPFAM" id="SSF54928">
    <property type="entry name" value="RNA-binding domain, RBD"/>
    <property type="match status" value="1"/>
</dbReference>
<feature type="compositionally biased region" description="Basic and acidic residues" evidence="2">
    <location>
        <begin position="215"/>
        <end position="231"/>
    </location>
</feature>
<feature type="compositionally biased region" description="Basic and acidic residues" evidence="2">
    <location>
        <begin position="250"/>
        <end position="270"/>
    </location>
</feature>
<dbReference type="Gene3D" id="3.30.70.330">
    <property type="match status" value="1"/>
</dbReference>
<gene>
    <name evidence="5" type="ORF">BN7_6170</name>
</gene>
<evidence type="ECO:0000313" key="6">
    <source>
        <dbReference type="Proteomes" id="UP000009328"/>
    </source>
</evidence>
<evidence type="ECO:0000256" key="1">
    <source>
        <dbReference type="PROSITE-ProRule" id="PRU00176"/>
    </source>
</evidence>
<dbReference type="PROSITE" id="PS50006">
    <property type="entry name" value="FHA_DOMAIN"/>
    <property type="match status" value="1"/>
</dbReference>
<evidence type="ECO:0000256" key="2">
    <source>
        <dbReference type="SAM" id="MobiDB-lite"/>
    </source>
</evidence>
<feature type="compositionally biased region" description="Polar residues" evidence="2">
    <location>
        <begin position="352"/>
        <end position="368"/>
    </location>
</feature>
<evidence type="ECO:0000313" key="5">
    <source>
        <dbReference type="EMBL" id="CCH46577.1"/>
    </source>
</evidence>
<organism evidence="5 6">
    <name type="scientific">Wickerhamomyces ciferrii (strain ATCC 14091 / BCRC 22168 / CBS 111 / JCM 3599 / NBRC 0793 / NRRL Y-1031 F-60-10)</name>
    <name type="common">Yeast</name>
    <name type="synonym">Pichia ciferrii</name>
    <dbReference type="NCBI Taxonomy" id="1206466"/>
    <lineage>
        <taxon>Eukaryota</taxon>
        <taxon>Fungi</taxon>
        <taxon>Dikarya</taxon>
        <taxon>Ascomycota</taxon>
        <taxon>Saccharomycotina</taxon>
        <taxon>Saccharomycetes</taxon>
        <taxon>Phaffomycetales</taxon>
        <taxon>Wickerhamomycetaceae</taxon>
        <taxon>Wickerhamomyces</taxon>
    </lineage>
</organism>
<keyword evidence="6" id="KW-1185">Reference proteome</keyword>
<reference evidence="5 6" key="1">
    <citation type="journal article" date="2012" name="Eukaryot. Cell">
        <title>Draft genome sequence of Wickerhamomyces ciferrii NRRL Y-1031 F-60-10.</title>
        <authorList>
            <person name="Schneider J."/>
            <person name="Andrea H."/>
            <person name="Blom J."/>
            <person name="Jaenicke S."/>
            <person name="Ruckert C."/>
            <person name="Schorsch C."/>
            <person name="Szczepanowski R."/>
            <person name="Farwick M."/>
            <person name="Goesmann A."/>
            <person name="Puhler A."/>
            <person name="Schaffer S."/>
            <person name="Tauch A."/>
            <person name="Kohler T."/>
            <person name="Brinkrolf K."/>
        </authorList>
    </citation>
    <scope>NUCLEOTIDE SEQUENCE [LARGE SCALE GENOMIC DNA]</scope>
    <source>
        <strain evidence="6">ATCC 14091 / BCRC 22168 / CBS 111 / JCM 3599 / NBRC 0793 / NRRL Y-1031 F-60-10</strain>
    </source>
</reference>
<comment type="caution">
    <text evidence="5">The sequence shown here is derived from an EMBL/GenBank/DDBJ whole genome shotgun (WGS) entry which is preliminary data.</text>
</comment>
<proteinExistence type="predicted"/>
<evidence type="ECO:0000259" key="4">
    <source>
        <dbReference type="PROSITE" id="PS50102"/>
    </source>
</evidence>
<dbReference type="InterPro" id="IPR000504">
    <property type="entry name" value="RRM_dom"/>
</dbReference>
<feature type="compositionally biased region" description="Basic and acidic residues" evidence="2">
    <location>
        <begin position="369"/>
        <end position="378"/>
    </location>
</feature>
<feature type="compositionally biased region" description="Basic and acidic residues" evidence="2">
    <location>
        <begin position="288"/>
        <end position="309"/>
    </location>
</feature>
<dbReference type="InterPro" id="IPR035979">
    <property type="entry name" value="RBD_domain_sf"/>
</dbReference>
<feature type="compositionally biased region" description="Acidic residues" evidence="2">
    <location>
        <begin position="392"/>
        <end position="406"/>
    </location>
</feature>
<feature type="compositionally biased region" description="Polar residues" evidence="2">
    <location>
        <begin position="35"/>
        <end position="44"/>
    </location>
</feature>
<feature type="compositionally biased region" description="Polar residues" evidence="2">
    <location>
        <begin position="379"/>
        <end position="388"/>
    </location>
</feature>
<dbReference type="HOGENOM" id="CLU_045870_0_0_1"/>
<accession>K0KX00</accession>
<feature type="compositionally biased region" description="Basic and acidic residues" evidence="2">
    <location>
        <begin position="407"/>
        <end position="416"/>
    </location>
</feature>
<evidence type="ECO:0000259" key="3">
    <source>
        <dbReference type="PROSITE" id="PS50006"/>
    </source>
</evidence>
<feature type="region of interest" description="Disordered" evidence="2">
    <location>
        <begin position="35"/>
        <end position="55"/>
    </location>
</feature>
<dbReference type="PROSITE" id="PS50102">
    <property type="entry name" value="RRM"/>
    <property type="match status" value="1"/>
</dbReference>
<protein>
    <submittedName>
        <fullName evidence="5">Polyadenylate-binding protein, cytoplasmic and nuclear</fullName>
    </submittedName>
</protein>
<dbReference type="AlphaFoldDB" id="K0KX00"/>
<dbReference type="InterPro" id="IPR012677">
    <property type="entry name" value="Nucleotide-bd_a/b_plait_sf"/>
</dbReference>
<feature type="domain" description="RRM" evidence="4">
    <location>
        <begin position="72"/>
        <end position="153"/>
    </location>
</feature>
<name>K0KX00_WICCF</name>
<dbReference type="STRING" id="1206466.K0KX00"/>
<dbReference type="GO" id="GO:0003723">
    <property type="term" value="F:RNA binding"/>
    <property type="evidence" value="ECO:0007669"/>
    <property type="project" value="UniProtKB-UniRule"/>
</dbReference>
<keyword evidence="1" id="KW-0694">RNA-binding</keyword>
<dbReference type="InParanoid" id="K0KX00"/>
<dbReference type="Proteomes" id="UP000009328">
    <property type="component" value="Unassembled WGS sequence"/>
</dbReference>
<dbReference type="Pfam" id="PF00076">
    <property type="entry name" value="RRM_1"/>
    <property type="match status" value="1"/>
</dbReference>
<feature type="region of interest" description="Disordered" evidence="2">
    <location>
        <begin position="156"/>
        <end position="446"/>
    </location>
</feature>
<feature type="compositionally biased region" description="Polar residues" evidence="2">
    <location>
        <begin position="321"/>
        <end position="340"/>
    </location>
</feature>
<feature type="compositionally biased region" description="Low complexity" evidence="2">
    <location>
        <begin position="173"/>
        <end position="183"/>
    </location>
</feature>
<dbReference type="SMART" id="SM00360">
    <property type="entry name" value="RRM"/>
    <property type="match status" value="1"/>
</dbReference>
<dbReference type="EMBL" id="CAIF01000254">
    <property type="protein sequence ID" value="CCH46577.1"/>
    <property type="molecule type" value="Genomic_DNA"/>
</dbReference>